<dbReference type="EMBL" id="JAVHNS010000003">
    <property type="protein sequence ID" value="KAK6361030.1"/>
    <property type="molecule type" value="Genomic_DNA"/>
</dbReference>
<reference evidence="6 7" key="1">
    <citation type="submission" date="2019-10" db="EMBL/GenBank/DDBJ databases">
        <authorList>
            <person name="Palmer J.M."/>
        </authorList>
    </citation>
    <scope>NUCLEOTIDE SEQUENCE [LARGE SCALE GENOMIC DNA]</scope>
    <source>
        <strain evidence="6 7">TWF730</strain>
    </source>
</reference>
<keyword evidence="3" id="KW-0539">Nucleus</keyword>
<sequence length="728" mass="81019">MEKTSRIQKKRKVRKGTQSCWECKRRKIRCTFAAPRNSTCDGCKSRQTKCIGQEYENEAMEAAAPSSQSVEGDDILHKISRLDNVRQNSELESTAKPESKRRKSGSSKIEANPEVNEAGIEGISRALISEWPSKSEFDALLTAPVGVSVLFHGLICRPYAGLFSKDLPSPREVLLSPHEGAHPVIVARKLLLLATFLQGIPMSTTSDFAAMGLDCRTIMSRVFNAAARLITNNDELITTLDGIECVMIESMYLNNAGNLRAAWLKNRRAMGLAQMIRLDSNEISWPIMRLDKATENRIDPKYMWFRLVVSDRYLSMMLGLPQGTAENSFACPSILNECTALERMERLEAVAVGLILQRNSTTKKRTDLASTYEIDTMIREAAALMPSQWWLPSLNLSAISRNGVEALEESVRLTAQFAHYHTLVQLHLPYILLQSTPELNYDYNKMVAANSSREVLQRFVAFCTSSPAPAYCRGIDFVAFIASTTLCLAHMEAVRPSGTNLTYTTFHSIKHQRLSDRGLLERVLEIMEEMASTNNDAVSRQISRILRPLLAIENNSRKGGHYNISICTNSASLESRYVNTVGEDVHGVYIQIPYLGTVQIEHRAEVSGQSDTDAQMDIIIAGSSFETSQPARAIHHSVARDRSVTPHLTPNDHITNQAVDADFEAMKVLQESSEIASQNDILTGFGLADSGDRYSLFPSLEVNLNDWTLQGVDIALFNSLIPGDFNID</sequence>
<dbReference type="Gene3D" id="4.10.240.10">
    <property type="entry name" value="Zn(2)-C6 fungal-type DNA-binding domain"/>
    <property type="match status" value="1"/>
</dbReference>
<dbReference type="AlphaFoldDB" id="A0AAV9VML1"/>
<keyword evidence="1" id="KW-0805">Transcription regulation</keyword>
<dbReference type="PANTHER" id="PTHR47840:SF1">
    <property type="entry name" value="ZN(II)2CYS6 TRANSCRIPTION FACTOR (EUROFUNG)"/>
    <property type="match status" value="1"/>
</dbReference>
<dbReference type="CDD" id="cd00067">
    <property type="entry name" value="GAL4"/>
    <property type="match status" value="1"/>
</dbReference>
<comment type="caution">
    <text evidence="6">The sequence shown here is derived from an EMBL/GenBank/DDBJ whole genome shotgun (WGS) entry which is preliminary data.</text>
</comment>
<evidence type="ECO:0000256" key="2">
    <source>
        <dbReference type="ARBA" id="ARBA00023163"/>
    </source>
</evidence>
<dbReference type="GO" id="GO:0008270">
    <property type="term" value="F:zinc ion binding"/>
    <property type="evidence" value="ECO:0007669"/>
    <property type="project" value="InterPro"/>
</dbReference>
<protein>
    <recommendedName>
        <fullName evidence="5">Zn(2)-C6 fungal-type domain-containing protein</fullName>
    </recommendedName>
</protein>
<evidence type="ECO:0000256" key="3">
    <source>
        <dbReference type="ARBA" id="ARBA00023242"/>
    </source>
</evidence>
<dbReference type="Proteomes" id="UP001373714">
    <property type="component" value="Unassembled WGS sequence"/>
</dbReference>
<feature type="region of interest" description="Disordered" evidence="4">
    <location>
        <begin position="86"/>
        <end position="115"/>
    </location>
</feature>
<dbReference type="GO" id="GO:0000981">
    <property type="term" value="F:DNA-binding transcription factor activity, RNA polymerase II-specific"/>
    <property type="evidence" value="ECO:0007669"/>
    <property type="project" value="InterPro"/>
</dbReference>
<dbReference type="SMART" id="SM00066">
    <property type="entry name" value="GAL4"/>
    <property type="match status" value="1"/>
</dbReference>
<keyword evidence="2" id="KW-0804">Transcription</keyword>
<dbReference type="InterPro" id="IPR036864">
    <property type="entry name" value="Zn2-C6_fun-type_DNA-bd_sf"/>
</dbReference>
<evidence type="ECO:0000259" key="5">
    <source>
        <dbReference type="PROSITE" id="PS50048"/>
    </source>
</evidence>
<keyword evidence="7" id="KW-1185">Reference proteome</keyword>
<dbReference type="PANTHER" id="PTHR47840">
    <property type="entry name" value="ZN(II)2CYS6 TRANSCRIPTION FACTOR (EUROFUNG)-RELATED"/>
    <property type="match status" value="1"/>
</dbReference>
<organism evidence="6 7">
    <name type="scientific">Orbilia blumenaviensis</name>
    <dbReference type="NCBI Taxonomy" id="1796055"/>
    <lineage>
        <taxon>Eukaryota</taxon>
        <taxon>Fungi</taxon>
        <taxon>Dikarya</taxon>
        <taxon>Ascomycota</taxon>
        <taxon>Pezizomycotina</taxon>
        <taxon>Orbiliomycetes</taxon>
        <taxon>Orbiliales</taxon>
        <taxon>Orbiliaceae</taxon>
        <taxon>Orbilia</taxon>
    </lineage>
</organism>
<dbReference type="CDD" id="cd12148">
    <property type="entry name" value="fungal_TF_MHR"/>
    <property type="match status" value="1"/>
</dbReference>
<evidence type="ECO:0000256" key="4">
    <source>
        <dbReference type="SAM" id="MobiDB-lite"/>
    </source>
</evidence>
<dbReference type="InterPro" id="IPR001138">
    <property type="entry name" value="Zn2Cys6_DnaBD"/>
</dbReference>
<dbReference type="PROSITE" id="PS00463">
    <property type="entry name" value="ZN2_CY6_FUNGAL_1"/>
    <property type="match status" value="1"/>
</dbReference>
<name>A0AAV9VML1_9PEZI</name>
<feature type="domain" description="Zn(2)-C6 fungal-type" evidence="5">
    <location>
        <begin position="19"/>
        <end position="50"/>
    </location>
</feature>
<dbReference type="Pfam" id="PF00172">
    <property type="entry name" value="Zn_clus"/>
    <property type="match status" value="1"/>
</dbReference>
<accession>A0AAV9VML1</accession>
<dbReference type="PROSITE" id="PS50048">
    <property type="entry name" value="ZN2_CY6_FUNGAL_2"/>
    <property type="match status" value="1"/>
</dbReference>
<evidence type="ECO:0000256" key="1">
    <source>
        <dbReference type="ARBA" id="ARBA00023015"/>
    </source>
</evidence>
<dbReference type="SUPFAM" id="SSF57701">
    <property type="entry name" value="Zn2/Cys6 DNA-binding domain"/>
    <property type="match status" value="1"/>
</dbReference>
<gene>
    <name evidence="6" type="ORF">TWF730_007145</name>
</gene>
<proteinExistence type="predicted"/>
<evidence type="ECO:0000313" key="7">
    <source>
        <dbReference type="Proteomes" id="UP001373714"/>
    </source>
</evidence>
<evidence type="ECO:0000313" key="6">
    <source>
        <dbReference type="EMBL" id="KAK6361030.1"/>
    </source>
</evidence>